<organism evidence="1 2">
    <name type="scientific">Morganella morganii</name>
    <name type="common">Proteus morganii</name>
    <dbReference type="NCBI Taxonomy" id="582"/>
    <lineage>
        <taxon>Bacteria</taxon>
        <taxon>Pseudomonadati</taxon>
        <taxon>Pseudomonadota</taxon>
        <taxon>Gammaproteobacteria</taxon>
        <taxon>Enterobacterales</taxon>
        <taxon>Morganellaceae</taxon>
        <taxon>Morganella</taxon>
    </lineage>
</organism>
<comment type="caution">
    <text evidence="1">The sequence shown here is derived from an EMBL/GenBank/DDBJ whole genome shotgun (WGS) entry which is preliminary data.</text>
</comment>
<evidence type="ECO:0000313" key="2">
    <source>
        <dbReference type="Proteomes" id="UP001076655"/>
    </source>
</evidence>
<dbReference type="InterPro" id="IPR029058">
    <property type="entry name" value="AB_hydrolase_fold"/>
</dbReference>
<dbReference type="Proteomes" id="UP001076655">
    <property type="component" value="Unassembled WGS sequence"/>
</dbReference>
<dbReference type="SUPFAM" id="SSF53474">
    <property type="entry name" value="alpha/beta-Hydrolases"/>
    <property type="match status" value="1"/>
</dbReference>
<reference evidence="1" key="1">
    <citation type="submission" date="2022-08" db="EMBL/GenBank/DDBJ databases">
        <authorList>
            <person name="Dale J.L."/>
        </authorList>
    </citation>
    <scope>NUCLEOTIDE SEQUENCE</scope>
    <source>
        <strain evidence="1">2022EL-00758</strain>
    </source>
</reference>
<dbReference type="Pfam" id="PF26363">
    <property type="entry name" value="Phospholipase-like"/>
    <property type="match status" value="1"/>
</dbReference>
<dbReference type="EMBL" id="JAPNMI010000001">
    <property type="protein sequence ID" value="MCY0788466.1"/>
    <property type="molecule type" value="Genomic_DNA"/>
</dbReference>
<proteinExistence type="predicted"/>
<dbReference type="RefSeq" id="WP_052927422.1">
    <property type="nucleotide sequence ID" value="NZ_BRRE01000001.1"/>
</dbReference>
<protein>
    <recommendedName>
        <fullName evidence="3">Phospholipase A(1)</fullName>
    </recommendedName>
</protein>
<evidence type="ECO:0008006" key="3">
    <source>
        <dbReference type="Google" id="ProtNLM"/>
    </source>
</evidence>
<accession>A0A9Q4CMB6</accession>
<evidence type="ECO:0000313" key="1">
    <source>
        <dbReference type="EMBL" id="MCY0788466.1"/>
    </source>
</evidence>
<dbReference type="AlphaFoldDB" id="A0A9Q4CMB6"/>
<dbReference type="OrthoDB" id="5913909at2"/>
<dbReference type="Gene3D" id="3.40.50.1820">
    <property type="entry name" value="alpha/beta hydrolase"/>
    <property type="match status" value="1"/>
</dbReference>
<gene>
    <name evidence="1" type="ORF">N0392_02025</name>
</gene>
<sequence length="273" mass="29898">MLIEHYFSQLLAFSSTPHCQALLQRQQATAADLLLSASAGHRQDGFPDDITLARLCSDSYRPGQRDIGEVCRSDTQTLASLSLTEDQLSSPSGLQSMIYHYRNTGILAFAGSNDMSDMMTNIRQGRGLPARQYQEAVSLAAHLLSQSVCPWLFVGHSLGGGLASFCAVVLQQPAVIFNAAGLAENTLAEEGVSLLTARERGDELIRHYVLEHDWLTHIQDGLDLPQALGQRIALDYYPPQHAHSALQKLVLGVKAHTLSQVVTAMEQMDETRE</sequence>
<name>A0A9Q4CMB6_MORMO</name>